<keyword evidence="2 4" id="KW-0378">Hydrolase</keyword>
<dbReference type="InterPro" id="IPR029058">
    <property type="entry name" value="AB_hydrolase_fold"/>
</dbReference>
<comment type="caution">
    <text evidence="4">The sequence shown here is derived from an EMBL/GenBank/DDBJ whole genome shotgun (WGS) entry which is preliminary data.</text>
</comment>
<evidence type="ECO:0000256" key="2">
    <source>
        <dbReference type="ARBA" id="ARBA00022801"/>
    </source>
</evidence>
<protein>
    <submittedName>
        <fullName evidence="4">Hydrolase</fullName>
    </submittedName>
</protein>
<dbReference type="PANTHER" id="PTHR10655:SF17">
    <property type="entry name" value="LYSOPHOSPHOLIPASE-LIKE PROTEIN 1"/>
    <property type="match status" value="1"/>
</dbReference>
<sequence length="223" mass="22751">MSSSIAEGSDDILRLAPASGAAARRLVILLHGVGSSGADLMPLAQSWRQALPGTAFAAPDAPYPFDMGNGHQWFSIAGVTEENRPGRVAAALPALAGLIEAERLRAGVTPADVALIGFSQGSIMALHFAMTSPERCGAVLAFAGRIAAPVLTPDGSARRPPVLMVGGAADSIMPPAVVQAAAVHLRSSGFAVEEHLLRGVPHTITAAGAQLGLSFLQRVLPSA</sequence>
<dbReference type="InterPro" id="IPR050565">
    <property type="entry name" value="LYPA1-2/EST-like"/>
</dbReference>
<evidence type="ECO:0000313" key="4">
    <source>
        <dbReference type="EMBL" id="MBK1839147.1"/>
    </source>
</evidence>
<reference evidence="5" key="1">
    <citation type="submission" date="2021-01" db="EMBL/GenBank/DDBJ databases">
        <title>Genome public.</title>
        <authorList>
            <person name="Liu C."/>
            <person name="Sun Q."/>
        </authorList>
    </citation>
    <scope>NUCLEOTIDE SEQUENCE [LARGE SCALE GENOMIC DNA]</scope>
    <source>
        <strain evidence="5">YIM B02556</strain>
    </source>
</reference>
<gene>
    <name evidence="4" type="ORF">JHL17_17185</name>
</gene>
<dbReference type="GO" id="GO:0016787">
    <property type="term" value="F:hydrolase activity"/>
    <property type="evidence" value="ECO:0007669"/>
    <property type="project" value="UniProtKB-KW"/>
</dbReference>
<dbReference type="RefSeq" id="WP_200194841.1">
    <property type="nucleotide sequence ID" value="NZ_JAENHM010000051.1"/>
</dbReference>
<evidence type="ECO:0000256" key="1">
    <source>
        <dbReference type="ARBA" id="ARBA00006499"/>
    </source>
</evidence>
<name>A0ABS1F793_9PROT</name>
<evidence type="ECO:0000313" key="5">
    <source>
        <dbReference type="Proteomes" id="UP000652760"/>
    </source>
</evidence>
<dbReference type="SUPFAM" id="SSF53474">
    <property type="entry name" value="alpha/beta-Hydrolases"/>
    <property type="match status" value="1"/>
</dbReference>
<dbReference type="Pfam" id="PF02230">
    <property type="entry name" value="Abhydrolase_2"/>
    <property type="match status" value="1"/>
</dbReference>
<proteinExistence type="inferred from homology"/>
<dbReference type="InterPro" id="IPR003140">
    <property type="entry name" value="PLipase/COase/thioEstase"/>
</dbReference>
<dbReference type="PANTHER" id="PTHR10655">
    <property type="entry name" value="LYSOPHOSPHOLIPASE-RELATED"/>
    <property type="match status" value="1"/>
</dbReference>
<dbReference type="Proteomes" id="UP000652760">
    <property type="component" value="Unassembled WGS sequence"/>
</dbReference>
<comment type="similarity">
    <text evidence="1">Belongs to the AB hydrolase superfamily. AB hydrolase 2 family.</text>
</comment>
<feature type="domain" description="Phospholipase/carboxylesterase/thioesterase" evidence="3">
    <location>
        <begin position="21"/>
        <end position="217"/>
    </location>
</feature>
<keyword evidence="5" id="KW-1185">Reference proteome</keyword>
<accession>A0ABS1F793</accession>
<dbReference type="EMBL" id="JAENHM010000051">
    <property type="protein sequence ID" value="MBK1839147.1"/>
    <property type="molecule type" value="Genomic_DNA"/>
</dbReference>
<organism evidence="4 5">
    <name type="scientific">Azospirillum endophyticum</name>
    <dbReference type="NCBI Taxonomy" id="2800326"/>
    <lineage>
        <taxon>Bacteria</taxon>
        <taxon>Pseudomonadati</taxon>
        <taxon>Pseudomonadota</taxon>
        <taxon>Alphaproteobacteria</taxon>
        <taxon>Rhodospirillales</taxon>
        <taxon>Azospirillaceae</taxon>
        <taxon>Azospirillum</taxon>
    </lineage>
</organism>
<dbReference type="Gene3D" id="3.40.50.1820">
    <property type="entry name" value="alpha/beta hydrolase"/>
    <property type="match status" value="1"/>
</dbReference>
<evidence type="ECO:0000259" key="3">
    <source>
        <dbReference type="Pfam" id="PF02230"/>
    </source>
</evidence>